<evidence type="ECO:0000313" key="2">
    <source>
        <dbReference type="Proteomes" id="UP000054099"/>
    </source>
</evidence>
<dbReference type="OrthoDB" id="5194822at2"/>
<evidence type="ECO:0008006" key="3">
    <source>
        <dbReference type="Google" id="ProtNLM"/>
    </source>
</evidence>
<protein>
    <recommendedName>
        <fullName evidence="3">ParB/Sulfiredoxin domain-containing protein</fullName>
    </recommendedName>
</protein>
<organism evidence="1 2">
    <name type="scientific">Fictibacillus enclensis</name>
    <dbReference type="NCBI Taxonomy" id="1017270"/>
    <lineage>
        <taxon>Bacteria</taxon>
        <taxon>Bacillati</taxon>
        <taxon>Bacillota</taxon>
        <taxon>Bacilli</taxon>
        <taxon>Bacillales</taxon>
        <taxon>Fictibacillaceae</taxon>
        <taxon>Fictibacillus</taxon>
    </lineage>
</organism>
<comment type="caution">
    <text evidence="1">The sequence shown here is derived from an EMBL/GenBank/DDBJ whole genome shotgun (WGS) entry which is preliminary data.</text>
</comment>
<accession>A0A0V8JET3</accession>
<keyword evidence="2" id="KW-1185">Reference proteome</keyword>
<dbReference type="Gene3D" id="1.10.10.2830">
    <property type="match status" value="1"/>
</dbReference>
<dbReference type="EMBL" id="LNQN01000001">
    <property type="protein sequence ID" value="KSU85168.1"/>
    <property type="molecule type" value="Genomic_DNA"/>
</dbReference>
<sequence length="442" mass="52450">MIETILKEKLRIEKLKEIKKTETPIMTGVRIPYKGEDKEFDVYRIPLRYLVYNPYNGRIGTKVRTFEVNSHKLNPEDEEDVKIIEKYLWDSKIDRNKKTMESLIKYKQKEYGIVSRNGYIIDGNRRASLLNEIFRKRNTKYKNHDVSHCEFFNAIILDDDADKKEILRLETTYQMGMDEKLDYNATEKYLKCKQLLDEGYTTKDIAEMMDEKESTIKKNLEILKLMDEYLEYYDYKDMYSMLEKREGQFVDLSRFVKSYEEKSGNAHTNWDPDLTDITEMVSICFDYIRAQYEGKEFRNIAQNSRSSIPKGFFANKTIWEDFKKKHENFIDEIEEEPVTAYTDTKDGSKDISTILAERDDVWTNRVINKLTENMNKSKRRLEDTQAADKPAVLLKNAIDAIELIDTNQETFYTSEVINLVNQINSICWDYKKIIQKELRKNG</sequence>
<dbReference type="SUPFAM" id="SSF109709">
    <property type="entry name" value="KorB DNA-binding domain-like"/>
    <property type="match status" value="1"/>
</dbReference>
<dbReference type="AlphaFoldDB" id="A0A0V8JET3"/>
<dbReference type="Proteomes" id="UP000054099">
    <property type="component" value="Unassembled WGS sequence"/>
</dbReference>
<evidence type="ECO:0000313" key="1">
    <source>
        <dbReference type="EMBL" id="KSU85168.1"/>
    </source>
</evidence>
<dbReference type="RefSeq" id="WP_061969659.1">
    <property type="nucleotide sequence ID" value="NZ_FMAV01000001.1"/>
</dbReference>
<gene>
    <name evidence="1" type="ORF">AS030_06525</name>
</gene>
<reference evidence="1 2" key="1">
    <citation type="journal article" date="2014" name="Antonie Van Leeuwenhoek">
        <title>Fictibacillus enclensis sp. nov., isolated from marine sediment.</title>
        <authorList>
            <person name="Dastager S.G."/>
            <person name="Mawlankar R."/>
            <person name="Srinivasan K."/>
            <person name="Tang S.K."/>
            <person name="Lee J.C."/>
            <person name="Ramana V.V."/>
            <person name="Shouche Y.S."/>
        </authorList>
    </citation>
    <scope>NUCLEOTIDE SEQUENCE [LARGE SCALE GENOMIC DNA]</scope>
    <source>
        <strain evidence="1 2">NIO-1003</strain>
    </source>
</reference>
<name>A0A0V8JET3_9BACL</name>
<proteinExistence type="predicted"/>